<name>A0A8S2SQA2_9BILA</name>
<proteinExistence type="predicted"/>
<dbReference type="AlphaFoldDB" id="A0A8S2SQA2"/>
<dbReference type="EMBL" id="CAJOBI010026138">
    <property type="protein sequence ID" value="CAF4245832.1"/>
    <property type="molecule type" value="Genomic_DNA"/>
</dbReference>
<protein>
    <submittedName>
        <fullName evidence="1">Uncharacterized protein</fullName>
    </submittedName>
</protein>
<feature type="non-terminal residue" evidence="1">
    <location>
        <position position="89"/>
    </location>
</feature>
<organism evidence="1 3">
    <name type="scientific">Rotaria magnacalcarata</name>
    <dbReference type="NCBI Taxonomy" id="392030"/>
    <lineage>
        <taxon>Eukaryota</taxon>
        <taxon>Metazoa</taxon>
        <taxon>Spiralia</taxon>
        <taxon>Gnathifera</taxon>
        <taxon>Rotifera</taxon>
        <taxon>Eurotatoria</taxon>
        <taxon>Bdelloidea</taxon>
        <taxon>Philodinida</taxon>
        <taxon>Philodinidae</taxon>
        <taxon>Rotaria</taxon>
    </lineage>
</organism>
<dbReference type="EMBL" id="CAJOBI010026512">
    <property type="protein sequence ID" value="CAF4247940.1"/>
    <property type="molecule type" value="Genomic_DNA"/>
</dbReference>
<dbReference type="Proteomes" id="UP000676336">
    <property type="component" value="Unassembled WGS sequence"/>
</dbReference>
<gene>
    <name evidence="1" type="ORF">SMN809_LOCUS23772</name>
    <name evidence="2" type="ORF">SMN809_LOCUS23866</name>
</gene>
<comment type="caution">
    <text evidence="1">The sequence shown here is derived from an EMBL/GenBank/DDBJ whole genome shotgun (WGS) entry which is preliminary data.</text>
</comment>
<sequence length="89" mass="10467">MNNDELAFQINDNTNLSSSCTTDDTTTTTYNISQRGRQRRIRFDMKNIFDSHDEFNIDSDTNDEYKNDINSETTKFNLQLPNKITRLIH</sequence>
<reference evidence="1" key="1">
    <citation type="submission" date="2021-02" db="EMBL/GenBank/DDBJ databases">
        <authorList>
            <person name="Nowell W R."/>
        </authorList>
    </citation>
    <scope>NUCLEOTIDE SEQUENCE</scope>
</reference>
<accession>A0A8S2SQA2</accession>
<evidence type="ECO:0000313" key="3">
    <source>
        <dbReference type="Proteomes" id="UP000676336"/>
    </source>
</evidence>
<evidence type="ECO:0000313" key="1">
    <source>
        <dbReference type="EMBL" id="CAF4245832.1"/>
    </source>
</evidence>
<evidence type="ECO:0000313" key="2">
    <source>
        <dbReference type="EMBL" id="CAF4247940.1"/>
    </source>
</evidence>